<evidence type="ECO:0000313" key="4">
    <source>
        <dbReference type="Proteomes" id="UP001208570"/>
    </source>
</evidence>
<dbReference type="PROSITE" id="PS50209">
    <property type="entry name" value="CARD"/>
    <property type="match status" value="1"/>
</dbReference>
<dbReference type="Gene3D" id="1.10.533.10">
    <property type="entry name" value="Death Domain, Fas"/>
    <property type="match status" value="1"/>
</dbReference>
<keyword evidence="1" id="KW-0175">Coiled coil</keyword>
<dbReference type="Proteomes" id="UP001208570">
    <property type="component" value="Unassembled WGS sequence"/>
</dbReference>
<keyword evidence="4" id="KW-1185">Reference proteome</keyword>
<protein>
    <recommendedName>
        <fullName evidence="2">CARD domain-containing protein</fullName>
    </recommendedName>
</protein>
<feature type="domain" description="CARD" evidence="2">
    <location>
        <begin position="20"/>
        <end position="104"/>
    </location>
</feature>
<organism evidence="3 4">
    <name type="scientific">Paralvinella palmiformis</name>
    <dbReference type="NCBI Taxonomy" id="53620"/>
    <lineage>
        <taxon>Eukaryota</taxon>
        <taxon>Metazoa</taxon>
        <taxon>Spiralia</taxon>
        <taxon>Lophotrochozoa</taxon>
        <taxon>Annelida</taxon>
        <taxon>Polychaeta</taxon>
        <taxon>Sedentaria</taxon>
        <taxon>Canalipalpata</taxon>
        <taxon>Terebellida</taxon>
        <taxon>Terebelliformia</taxon>
        <taxon>Alvinellidae</taxon>
        <taxon>Paralvinella</taxon>
    </lineage>
</organism>
<evidence type="ECO:0000313" key="3">
    <source>
        <dbReference type="EMBL" id="KAK2161506.1"/>
    </source>
</evidence>
<proteinExistence type="predicted"/>
<dbReference type="AlphaFoldDB" id="A0AAD9JYD8"/>
<dbReference type="EMBL" id="JAODUP010000115">
    <property type="protein sequence ID" value="KAK2161506.1"/>
    <property type="molecule type" value="Genomic_DNA"/>
</dbReference>
<feature type="coiled-coil region" evidence="1">
    <location>
        <begin position="175"/>
        <end position="223"/>
    </location>
</feature>
<dbReference type="SUPFAM" id="SSF47986">
    <property type="entry name" value="DEATH domain"/>
    <property type="match status" value="1"/>
</dbReference>
<feature type="coiled-coil region" evidence="1">
    <location>
        <begin position="249"/>
        <end position="322"/>
    </location>
</feature>
<dbReference type="GO" id="GO:0042981">
    <property type="term" value="P:regulation of apoptotic process"/>
    <property type="evidence" value="ECO:0007669"/>
    <property type="project" value="InterPro"/>
</dbReference>
<gene>
    <name evidence="3" type="ORF">LSH36_115g03005</name>
</gene>
<reference evidence="3" key="1">
    <citation type="journal article" date="2023" name="Mol. Biol. Evol.">
        <title>Third-Generation Sequencing Reveals the Adaptive Role of the Epigenome in Three Deep-Sea Polychaetes.</title>
        <authorList>
            <person name="Perez M."/>
            <person name="Aroh O."/>
            <person name="Sun Y."/>
            <person name="Lan Y."/>
            <person name="Juniper S.K."/>
            <person name="Young C.R."/>
            <person name="Angers B."/>
            <person name="Qian P.Y."/>
        </authorList>
    </citation>
    <scope>NUCLEOTIDE SEQUENCE</scope>
    <source>
        <strain evidence="3">P08H-3</strain>
    </source>
</reference>
<accession>A0AAD9JYD8</accession>
<evidence type="ECO:0000256" key="1">
    <source>
        <dbReference type="SAM" id="Coils"/>
    </source>
</evidence>
<comment type="caution">
    <text evidence="3">The sequence shown here is derived from an EMBL/GenBank/DDBJ whole genome shotgun (WGS) entry which is preliminary data.</text>
</comment>
<name>A0AAD9JYD8_9ANNE</name>
<dbReference type="Pfam" id="PF00619">
    <property type="entry name" value="CARD"/>
    <property type="match status" value="1"/>
</dbReference>
<dbReference type="InterPro" id="IPR001315">
    <property type="entry name" value="CARD"/>
</dbReference>
<sequence>MAAHQPLREPHDYEIPDYEEFIRTYRYSLINVIDVRHAIPWLMHNDVLDKQDEEKIMKSYETSVLRAGDLIDIVKRRGPRALNVLVEFIEYEYPDMFKTIMRRMAREPDPKVYVPAWKKSTHISEFITSGIDMIMKAFGGSNEAKNQAQESIKNLEVVTSFVLGGWNGGINGQKVLELNTCNNDLRTQLQHAKEERAEIVRKQEMFRQERDKYRCEVQNQKEKLMKDLLQHVKSCQQSYSDTDVKNEAAHQVECDRKCLEDQLDKLADEYDLFRSSVMDQVNSLTDERNQILDQFEDLKQKYDNLQEQNNALKAKLLSNQSTLRIFKSESSIRKAQNTPKTDLFKKQSGNETGVITLMMTKEMPVTRHQ</sequence>
<dbReference type="InterPro" id="IPR011029">
    <property type="entry name" value="DEATH-like_dom_sf"/>
</dbReference>
<evidence type="ECO:0000259" key="2">
    <source>
        <dbReference type="PROSITE" id="PS50209"/>
    </source>
</evidence>